<proteinExistence type="predicted"/>
<evidence type="ECO:0000256" key="2">
    <source>
        <dbReference type="ARBA" id="ARBA00022692"/>
    </source>
</evidence>
<keyword evidence="3 5" id="KW-1133">Transmembrane helix</keyword>
<dbReference type="SMART" id="SM01079">
    <property type="entry name" value="CHASE"/>
    <property type="match status" value="1"/>
</dbReference>
<keyword evidence="2 5" id="KW-0812">Transmembrane</keyword>
<dbReference type="Proteomes" id="UP001596036">
    <property type="component" value="Unassembled WGS sequence"/>
</dbReference>
<feature type="domain" description="CHASE" evidence="6">
    <location>
        <begin position="100"/>
        <end position="192"/>
    </location>
</feature>
<dbReference type="Gene3D" id="3.30.70.270">
    <property type="match status" value="1"/>
</dbReference>
<feature type="transmembrane region" description="Helical" evidence="5">
    <location>
        <begin position="254"/>
        <end position="275"/>
    </location>
</feature>
<dbReference type="PANTHER" id="PTHR46663:SF2">
    <property type="entry name" value="GGDEF DOMAIN-CONTAINING PROTEIN"/>
    <property type="match status" value="1"/>
</dbReference>
<dbReference type="GO" id="GO:0052621">
    <property type="term" value="F:diguanylate cyclase activity"/>
    <property type="evidence" value="ECO:0007669"/>
    <property type="project" value="UniProtKB-EC"/>
</dbReference>
<dbReference type="SMART" id="SM00267">
    <property type="entry name" value="GGDEF"/>
    <property type="match status" value="1"/>
</dbReference>
<evidence type="ECO:0000256" key="5">
    <source>
        <dbReference type="SAM" id="Phobius"/>
    </source>
</evidence>
<evidence type="ECO:0000313" key="9">
    <source>
        <dbReference type="Proteomes" id="UP001596036"/>
    </source>
</evidence>
<dbReference type="InterPro" id="IPR052163">
    <property type="entry name" value="DGC-Regulatory_Protein"/>
</dbReference>
<dbReference type="EC" id="2.7.7.65" evidence="8"/>
<keyword evidence="4 5" id="KW-0472">Membrane</keyword>
<dbReference type="NCBIfam" id="TIGR00254">
    <property type="entry name" value="GGDEF"/>
    <property type="match status" value="1"/>
</dbReference>
<dbReference type="Gene3D" id="3.30.450.350">
    <property type="entry name" value="CHASE domain"/>
    <property type="match status" value="1"/>
</dbReference>
<dbReference type="InterPro" id="IPR029787">
    <property type="entry name" value="Nucleotide_cyclase"/>
</dbReference>
<comment type="caution">
    <text evidence="8">The sequence shown here is derived from an EMBL/GenBank/DDBJ whole genome shotgun (WGS) entry which is preliminary data.</text>
</comment>
<dbReference type="PROSITE" id="PS50839">
    <property type="entry name" value="CHASE"/>
    <property type="match status" value="1"/>
</dbReference>
<evidence type="ECO:0000259" key="7">
    <source>
        <dbReference type="PROSITE" id="PS50887"/>
    </source>
</evidence>
<dbReference type="PROSITE" id="PS50887">
    <property type="entry name" value="GGDEF"/>
    <property type="match status" value="1"/>
</dbReference>
<dbReference type="SUPFAM" id="SSF55073">
    <property type="entry name" value="Nucleotide cyclase"/>
    <property type="match status" value="1"/>
</dbReference>
<comment type="subcellular location">
    <subcellularLocation>
        <location evidence="1">Membrane</location>
    </subcellularLocation>
</comment>
<keyword evidence="8" id="KW-0808">Transferase</keyword>
<evidence type="ECO:0000313" key="8">
    <source>
        <dbReference type="EMBL" id="MFC5570934.1"/>
    </source>
</evidence>
<dbReference type="CDD" id="cd01949">
    <property type="entry name" value="GGDEF"/>
    <property type="match status" value="1"/>
</dbReference>
<keyword evidence="9" id="KW-1185">Reference proteome</keyword>
<keyword evidence="8" id="KW-0548">Nucleotidyltransferase</keyword>
<sequence>MPALAGLVAWLAAAGLASLLLYYVDAKARLEATGKVRVALGEARDEIDRRLETALAVPETLAAVIAAEERIDDPTFEAIASRLVRANPSIRNVALAPGGVITAIHPRRGNEAALGLRYVDVPAQYEAVQQAIRTRRTVVSGPIGLIQGGNGVVSRTPVFLRGPGGRDTRYWGLVSLAVNVDPLLIDIRRVAERNGLRMAARRADPGQRPGEAFFGDPTVFAASPVTTYYPLPGGGRWELAALPRDGLAAMRAPLYVRVPLHVLALLLGWFTYRLLASQGRDRMLAGHDALTGLLNRKSFDLQLHEAMQQTQPRSCALVLIDLDRFKPVNDNYGHRAGDLVLQQVAQRLQQVTHSEDNVYRLGGDEFALLLQGKRGTRELFHLVDRAVEAIRQPVVLPDRRSVSVGASTGVAVFPSGEEPELPAEVFDRADRALYRCKTQGANGAADKLESIR</sequence>
<name>A0ABW0SQC6_9GAMM</name>
<organism evidence="8 9">
    <name type="scientific">Lysobacter yangpyeongensis</name>
    <dbReference type="NCBI Taxonomy" id="346182"/>
    <lineage>
        <taxon>Bacteria</taxon>
        <taxon>Pseudomonadati</taxon>
        <taxon>Pseudomonadota</taxon>
        <taxon>Gammaproteobacteria</taxon>
        <taxon>Lysobacterales</taxon>
        <taxon>Lysobacteraceae</taxon>
        <taxon>Lysobacter</taxon>
    </lineage>
</organism>
<accession>A0ABW0SQC6</accession>
<evidence type="ECO:0000259" key="6">
    <source>
        <dbReference type="PROSITE" id="PS50839"/>
    </source>
</evidence>
<evidence type="ECO:0000256" key="4">
    <source>
        <dbReference type="ARBA" id="ARBA00023136"/>
    </source>
</evidence>
<dbReference type="EMBL" id="JBHSNM010000004">
    <property type="protein sequence ID" value="MFC5570934.1"/>
    <property type="molecule type" value="Genomic_DNA"/>
</dbReference>
<reference evidence="9" key="1">
    <citation type="journal article" date="2019" name="Int. J. Syst. Evol. Microbiol.">
        <title>The Global Catalogue of Microorganisms (GCM) 10K type strain sequencing project: providing services to taxonomists for standard genome sequencing and annotation.</title>
        <authorList>
            <consortium name="The Broad Institute Genomics Platform"/>
            <consortium name="The Broad Institute Genome Sequencing Center for Infectious Disease"/>
            <person name="Wu L."/>
            <person name="Ma J."/>
        </authorList>
    </citation>
    <scope>NUCLEOTIDE SEQUENCE [LARGE SCALE GENOMIC DNA]</scope>
    <source>
        <strain evidence="9">KACC 11407</strain>
    </source>
</reference>
<dbReference type="PANTHER" id="PTHR46663">
    <property type="entry name" value="DIGUANYLATE CYCLASE DGCT-RELATED"/>
    <property type="match status" value="1"/>
</dbReference>
<dbReference type="Pfam" id="PF00990">
    <property type="entry name" value="GGDEF"/>
    <property type="match status" value="1"/>
</dbReference>
<evidence type="ECO:0000256" key="3">
    <source>
        <dbReference type="ARBA" id="ARBA00022989"/>
    </source>
</evidence>
<protein>
    <submittedName>
        <fullName evidence="8">Diguanylate cyclase domain-containing protein</fullName>
        <ecNumber evidence="8">2.7.7.65</ecNumber>
    </submittedName>
</protein>
<feature type="domain" description="GGDEF" evidence="7">
    <location>
        <begin position="313"/>
        <end position="449"/>
    </location>
</feature>
<dbReference type="InterPro" id="IPR042240">
    <property type="entry name" value="CHASE_sf"/>
</dbReference>
<dbReference type="RefSeq" id="WP_386755450.1">
    <property type="nucleotide sequence ID" value="NZ_JBHSNM010000004.1"/>
</dbReference>
<dbReference type="Pfam" id="PF03924">
    <property type="entry name" value="CHASE"/>
    <property type="match status" value="1"/>
</dbReference>
<evidence type="ECO:0000256" key="1">
    <source>
        <dbReference type="ARBA" id="ARBA00004370"/>
    </source>
</evidence>
<dbReference type="InterPro" id="IPR043128">
    <property type="entry name" value="Rev_trsase/Diguanyl_cyclase"/>
</dbReference>
<dbReference type="InterPro" id="IPR006189">
    <property type="entry name" value="CHASE_dom"/>
</dbReference>
<dbReference type="InterPro" id="IPR000160">
    <property type="entry name" value="GGDEF_dom"/>
</dbReference>
<gene>
    <name evidence="8" type="ORF">ACFPN1_12765</name>
</gene>